<dbReference type="Proteomes" id="UP000596742">
    <property type="component" value="Unassembled WGS sequence"/>
</dbReference>
<proteinExistence type="predicted"/>
<gene>
    <name evidence="1" type="ORF">MGAL_10B007863</name>
</gene>
<evidence type="ECO:0008006" key="3">
    <source>
        <dbReference type="Google" id="ProtNLM"/>
    </source>
</evidence>
<reference evidence="1" key="1">
    <citation type="submission" date="2018-11" db="EMBL/GenBank/DDBJ databases">
        <authorList>
            <person name="Alioto T."/>
            <person name="Alioto T."/>
        </authorList>
    </citation>
    <scope>NUCLEOTIDE SEQUENCE</scope>
</reference>
<evidence type="ECO:0000313" key="1">
    <source>
        <dbReference type="EMBL" id="VDH97204.1"/>
    </source>
</evidence>
<name>A0A8B6BXK7_MYTGA</name>
<keyword evidence="2" id="KW-1185">Reference proteome</keyword>
<dbReference type="EMBL" id="UYJE01000867">
    <property type="protein sequence ID" value="VDH97204.1"/>
    <property type="molecule type" value="Genomic_DNA"/>
</dbReference>
<evidence type="ECO:0000313" key="2">
    <source>
        <dbReference type="Proteomes" id="UP000596742"/>
    </source>
</evidence>
<dbReference type="Gene3D" id="2.120.10.30">
    <property type="entry name" value="TolB, C-terminal domain"/>
    <property type="match status" value="1"/>
</dbReference>
<sequence length="548" mass="63186">MALSRSIQKAQIPLPCELSEIEMKIQWKCTECNLLMCDKCKIYGHNSEQMFDFSEMQCPDHSEQVCCLFCYSCGCLVCPTGVTEVHKMHELVEIEEEAFRMRKEFLKIMKDKLKKQHEDWIKNNDLINTLKETNNLRFEQTKKDILKQKQIWKEAADEYATELCDEINKQWRLKEDAIKTESSKVKYFEQHLTNKIQLIEDMSISMDVKKFFEDTKSFDNVTEMPNLNLNESQLTSFVPGDINVSLFGTIENEIKKDKIIRIEAIKEYTTELGIVTQIVPCSENKLWIHESYPDRLQKISLQNYSSIKVLLQINKYVLRTVLTRNGDLLISDQTSNLKILKRNEDDLRNSIYNFTPYTTTAIHINGENKLIVGAIKKLHRDYSEPGGGVVMVVNMDGNYEAKYKLENNNEHLFTDPKDITSTNNGNIFIVDRIADDWRGRVVMLQKGIVGNIYTGHTDINSKNHPFKPCNVVATPNDNVIVSDMINNTLHFLDNLGHLLGYCNTVEDDILLPNSMLCSKPGKLFIGSSTQEIGEHKAKIYEVDMPNHL</sequence>
<dbReference type="InterPro" id="IPR047153">
    <property type="entry name" value="TRIM45/56/19-like"/>
</dbReference>
<dbReference type="Gene3D" id="3.30.160.60">
    <property type="entry name" value="Classic Zinc Finger"/>
    <property type="match status" value="1"/>
</dbReference>
<dbReference type="InterPro" id="IPR011042">
    <property type="entry name" value="6-blade_b-propeller_TolB-like"/>
</dbReference>
<dbReference type="SUPFAM" id="SSF101898">
    <property type="entry name" value="NHL repeat"/>
    <property type="match status" value="1"/>
</dbReference>
<dbReference type="PANTHER" id="PTHR25462:SF296">
    <property type="entry name" value="MEIOTIC P26, ISOFORM F"/>
    <property type="match status" value="1"/>
</dbReference>
<organism evidence="1 2">
    <name type="scientific">Mytilus galloprovincialis</name>
    <name type="common">Mediterranean mussel</name>
    <dbReference type="NCBI Taxonomy" id="29158"/>
    <lineage>
        <taxon>Eukaryota</taxon>
        <taxon>Metazoa</taxon>
        <taxon>Spiralia</taxon>
        <taxon>Lophotrochozoa</taxon>
        <taxon>Mollusca</taxon>
        <taxon>Bivalvia</taxon>
        <taxon>Autobranchia</taxon>
        <taxon>Pteriomorphia</taxon>
        <taxon>Mytilida</taxon>
        <taxon>Mytiloidea</taxon>
        <taxon>Mytilidae</taxon>
        <taxon>Mytilinae</taxon>
        <taxon>Mytilus</taxon>
    </lineage>
</organism>
<dbReference type="OrthoDB" id="6123807at2759"/>
<accession>A0A8B6BXK7</accession>
<dbReference type="SUPFAM" id="SSF57845">
    <property type="entry name" value="B-box zinc-binding domain"/>
    <property type="match status" value="1"/>
</dbReference>
<dbReference type="AlphaFoldDB" id="A0A8B6BXK7"/>
<dbReference type="PANTHER" id="PTHR25462">
    <property type="entry name" value="BONUS, ISOFORM C-RELATED"/>
    <property type="match status" value="1"/>
</dbReference>
<comment type="caution">
    <text evidence="1">The sequence shown here is derived from an EMBL/GenBank/DDBJ whole genome shotgun (WGS) entry which is preliminary data.</text>
</comment>
<protein>
    <recommendedName>
        <fullName evidence="3">B box-type domain-containing protein</fullName>
    </recommendedName>
</protein>